<proteinExistence type="predicted"/>
<comment type="caution">
    <text evidence="1">The sequence shown here is derived from an EMBL/GenBank/DDBJ whole genome shotgun (WGS) entry which is preliminary data.</text>
</comment>
<gene>
    <name evidence="1" type="ORF">PCOR1329_LOCUS62682</name>
</gene>
<feature type="non-terminal residue" evidence="1">
    <location>
        <position position="131"/>
    </location>
</feature>
<reference evidence="1" key="1">
    <citation type="submission" date="2023-10" db="EMBL/GenBank/DDBJ databases">
        <authorList>
            <person name="Chen Y."/>
            <person name="Shah S."/>
            <person name="Dougan E. K."/>
            <person name="Thang M."/>
            <person name="Chan C."/>
        </authorList>
    </citation>
    <scope>NUCLEOTIDE SEQUENCE [LARGE SCALE GENOMIC DNA]</scope>
</reference>
<feature type="non-terminal residue" evidence="1">
    <location>
        <position position="1"/>
    </location>
</feature>
<evidence type="ECO:0000313" key="1">
    <source>
        <dbReference type="EMBL" id="CAK0879175.1"/>
    </source>
</evidence>
<accession>A0ABN9W1M5</accession>
<protein>
    <submittedName>
        <fullName evidence="1">Uncharacterized protein</fullName>
    </submittedName>
</protein>
<dbReference type="Proteomes" id="UP001189429">
    <property type="component" value="Unassembled WGS sequence"/>
</dbReference>
<sequence>IDPDNLLEHVPTNPLKPAQLVLHRMSFMGTDWLAVRLRQGSGEPCLQFCSLAVTLWNLGRSSSRSVVVKACDGRADMPCFACAPTVASSLSWLELAEDLSELADIVLESTPGQRKRLAAELRRWAERPRKK</sequence>
<name>A0ABN9W1M5_9DINO</name>
<dbReference type="EMBL" id="CAUYUJ010017928">
    <property type="protein sequence ID" value="CAK0879175.1"/>
    <property type="molecule type" value="Genomic_DNA"/>
</dbReference>
<organism evidence="1 2">
    <name type="scientific">Prorocentrum cordatum</name>
    <dbReference type="NCBI Taxonomy" id="2364126"/>
    <lineage>
        <taxon>Eukaryota</taxon>
        <taxon>Sar</taxon>
        <taxon>Alveolata</taxon>
        <taxon>Dinophyceae</taxon>
        <taxon>Prorocentrales</taxon>
        <taxon>Prorocentraceae</taxon>
        <taxon>Prorocentrum</taxon>
    </lineage>
</organism>
<keyword evidence="2" id="KW-1185">Reference proteome</keyword>
<evidence type="ECO:0000313" key="2">
    <source>
        <dbReference type="Proteomes" id="UP001189429"/>
    </source>
</evidence>